<dbReference type="AlphaFoldDB" id="A0A158FKN1"/>
<evidence type="ECO:0000313" key="2">
    <source>
        <dbReference type="Proteomes" id="UP000054740"/>
    </source>
</evidence>
<protein>
    <submittedName>
        <fullName evidence="1">Uncharacterized protein</fullName>
    </submittedName>
</protein>
<proteinExistence type="predicted"/>
<accession>A0A158FKN1</accession>
<dbReference type="Proteomes" id="UP000054740">
    <property type="component" value="Unassembled WGS sequence"/>
</dbReference>
<gene>
    <name evidence="1" type="ORF">AWB70_01024</name>
</gene>
<keyword evidence="2" id="KW-1185">Reference proteome</keyword>
<evidence type="ECO:0000313" key="1">
    <source>
        <dbReference type="EMBL" id="SAL20257.1"/>
    </source>
</evidence>
<name>A0A158FKN1_CABCO</name>
<reference evidence="2" key="1">
    <citation type="submission" date="2016-01" db="EMBL/GenBank/DDBJ databases">
        <authorList>
            <person name="Peeters C."/>
        </authorList>
    </citation>
    <scope>NUCLEOTIDE SEQUENCE [LARGE SCALE GENOMIC DNA]</scope>
</reference>
<organism evidence="1 2">
    <name type="scientific">Caballeronia cordobensis</name>
    <name type="common">Burkholderia cordobensis</name>
    <dbReference type="NCBI Taxonomy" id="1353886"/>
    <lineage>
        <taxon>Bacteria</taxon>
        <taxon>Pseudomonadati</taxon>
        <taxon>Pseudomonadota</taxon>
        <taxon>Betaproteobacteria</taxon>
        <taxon>Burkholderiales</taxon>
        <taxon>Burkholderiaceae</taxon>
        <taxon>Caballeronia</taxon>
    </lineage>
</organism>
<sequence>MNALPQRPVLRLEGDLFFNQLIADKTFRIQVTHECLADVFGSDGSLTGDNRALQVNMQRIVTVATQKIMTGMKSPVKVLRADFKFLSLLGSDTLGHLR</sequence>
<dbReference type="EMBL" id="FCNY02000002">
    <property type="protein sequence ID" value="SAL20257.1"/>
    <property type="molecule type" value="Genomic_DNA"/>
</dbReference>
<dbReference type="RefSeq" id="WP_143281618.1">
    <property type="nucleotide sequence ID" value="NZ_FCNY02000002.1"/>
</dbReference>